<protein>
    <submittedName>
        <fullName evidence="1">Uncharacterized protein</fullName>
    </submittedName>
</protein>
<dbReference type="EMBL" id="CAJJDP010000063">
    <property type="protein sequence ID" value="CAD8174886.1"/>
    <property type="molecule type" value="Genomic_DNA"/>
</dbReference>
<evidence type="ECO:0000313" key="1">
    <source>
        <dbReference type="EMBL" id="CAD8174886.1"/>
    </source>
</evidence>
<keyword evidence="2" id="KW-1185">Reference proteome</keyword>
<gene>
    <name evidence="1" type="ORF">POCTA_138.1.T0640218</name>
</gene>
<dbReference type="AlphaFoldDB" id="A0A8S1VJJ5"/>
<proteinExistence type="predicted"/>
<dbReference type="OMA" id="CQQDESI"/>
<comment type="caution">
    <text evidence="1">The sequence shown here is derived from an EMBL/GenBank/DDBJ whole genome shotgun (WGS) entry which is preliminary data.</text>
</comment>
<evidence type="ECO:0000313" key="2">
    <source>
        <dbReference type="Proteomes" id="UP000683925"/>
    </source>
</evidence>
<reference evidence="1" key="1">
    <citation type="submission" date="2021-01" db="EMBL/GenBank/DDBJ databases">
        <authorList>
            <consortium name="Genoscope - CEA"/>
            <person name="William W."/>
        </authorList>
    </citation>
    <scope>NUCLEOTIDE SEQUENCE</scope>
</reference>
<sequence>MACQKIDDDQFEQQLGEIKNFKIGDQKCKFMHLQKRANKNQCKVEYQKKVRASKKISKKQLNHFMYNKSCQQDESIQIQQEGDMQNILISNFSRINLNYLGENNNNPIEEIKTRLFNLNLEESNKQFYTILDSNHIFGFINQIQ</sequence>
<dbReference type="Proteomes" id="UP000683925">
    <property type="component" value="Unassembled WGS sequence"/>
</dbReference>
<name>A0A8S1VJJ5_PAROT</name>
<organism evidence="1 2">
    <name type="scientific">Paramecium octaurelia</name>
    <dbReference type="NCBI Taxonomy" id="43137"/>
    <lineage>
        <taxon>Eukaryota</taxon>
        <taxon>Sar</taxon>
        <taxon>Alveolata</taxon>
        <taxon>Ciliophora</taxon>
        <taxon>Intramacronucleata</taxon>
        <taxon>Oligohymenophorea</taxon>
        <taxon>Peniculida</taxon>
        <taxon>Parameciidae</taxon>
        <taxon>Paramecium</taxon>
    </lineage>
</organism>
<accession>A0A8S1VJJ5</accession>
<dbReference type="OrthoDB" id="319433at2759"/>